<dbReference type="GO" id="GO:0005886">
    <property type="term" value="C:plasma membrane"/>
    <property type="evidence" value="ECO:0007669"/>
    <property type="project" value="UniProtKB-SubCell"/>
</dbReference>
<evidence type="ECO:0000313" key="5">
    <source>
        <dbReference type="Proteomes" id="UP000184436"/>
    </source>
</evidence>
<dbReference type="AlphaFoldDB" id="A0A1M5E4I5"/>
<dbReference type="RefSeq" id="WP_025075657.1">
    <property type="nucleotide sequence ID" value="NZ_FQVD01000032.1"/>
</dbReference>
<gene>
    <name evidence="4" type="ORF">SAMN05444349_13239</name>
</gene>
<organism evidence="4 5">
    <name type="scientific">Bacteroides faecichinchillae</name>
    <dbReference type="NCBI Taxonomy" id="871325"/>
    <lineage>
        <taxon>Bacteria</taxon>
        <taxon>Pseudomonadati</taxon>
        <taxon>Bacteroidota</taxon>
        <taxon>Bacteroidia</taxon>
        <taxon>Bacteroidales</taxon>
        <taxon>Bacteroidaceae</taxon>
        <taxon>Bacteroides</taxon>
    </lineage>
</organism>
<evidence type="ECO:0000256" key="2">
    <source>
        <dbReference type="RuleBase" id="RU362097"/>
    </source>
</evidence>
<dbReference type="PANTHER" id="PTHR30203:SF33">
    <property type="entry name" value="BLR4455 PROTEIN"/>
    <property type="match status" value="1"/>
</dbReference>
<dbReference type="Gene3D" id="2.20.200.10">
    <property type="entry name" value="Outer membrane efflux proteins (OEP)"/>
    <property type="match status" value="1"/>
</dbReference>
<accession>A0A1M5E4I5</accession>
<evidence type="ECO:0000313" key="4">
    <source>
        <dbReference type="EMBL" id="SHF74158.1"/>
    </source>
</evidence>
<keyword evidence="5" id="KW-1185">Reference proteome</keyword>
<dbReference type="GO" id="GO:0015562">
    <property type="term" value="F:efflux transmembrane transporter activity"/>
    <property type="evidence" value="ECO:0007669"/>
    <property type="project" value="InterPro"/>
</dbReference>
<protein>
    <submittedName>
        <fullName evidence="4">Efflux transporter, outer membrane factor (OMF) lipoprotein, NodT family</fullName>
    </submittedName>
</protein>
<dbReference type="Pfam" id="PF02321">
    <property type="entry name" value="OEP"/>
    <property type="match status" value="2"/>
</dbReference>
<dbReference type="Proteomes" id="UP000184436">
    <property type="component" value="Unassembled WGS sequence"/>
</dbReference>
<keyword evidence="2 4" id="KW-0449">Lipoprotein</keyword>
<dbReference type="OrthoDB" id="9770517at2"/>
<keyword evidence="2" id="KW-1134">Transmembrane beta strand</keyword>
<dbReference type="InterPro" id="IPR003423">
    <property type="entry name" value="OMP_efflux"/>
</dbReference>
<keyword evidence="3" id="KW-0175">Coiled coil</keyword>
<sequence>MRKIILLSAVTVMLSSCGIYNKYKSVSEVPEGLYGSESVAATDTTNFGNLSWREVFTDPHLQVLIDSVLVKNTDMQTAHLRVKEAEASLMTAKLSYLPSLFLSPEGTASSFDKGKATQTYSLPVTASWELDIFGRTTNTKRSAKAAYQQSKEYEQAVKTQLVSAVANNYYTLLMLDAQYDIAVATEKAWQETVRASRAMKKAGMMNEAGLAQTEANYYTIRTTVLDLKEQINQVENSMSLLLAEVPHTVQRGKLNNQQLPENFSIGVPLQMLSNRPDVRSAEYSLAQAFYSTNSARASFYPSITLSGSAGWTNNAGSMILNPGKFLASAVASLTQPLFNKGTNIARLKIAKAQQEEARLNFEQTLLNAGVEVNEALVQYQTAREKAAFYEKQVASLQTAVKSTNLLMKHSDITYLEVLTAQQTLLNAQLSQVANRFTEIQGMITLYQSLGGGRM</sequence>
<proteinExistence type="inferred from homology"/>
<comment type="subcellular location">
    <subcellularLocation>
        <location evidence="2">Cell membrane</location>
        <topology evidence="2">Lipid-anchor</topology>
    </subcellularLocation>
</comment>
<dbReference type="SUPFAM" id="SSF56954">
    <property type="entry name" value="Outer membrane efflux proteins (OEP)"/>
    <property type="match status" value="1"/>
</dbReference>
<dbReference type="EMBL" id="FQVD01000032">
    <property type="protein sequence ID" value="SHF74158.1"/>
    <property type="molecule type" value="Genomic_DNA"/>
</dbReference>
<comment type="similarity">
    <text evidence="1 2">Belongs to the outer membrane factor (OMF) (TC 1.B.17) family.</text>
</comment>
<dbReference type="InterPro" id="IPR010131">
    <property type="entry name" value="MdtP/NodT-like"/>
</dbReference>
<feature type="coiled-coil region" evidence="3">
    <location>
        <begin position="372"/>
        <end position="399"/>
    </location>
</feature>
<evidence type="ECO:0000256" key="1">
    <source>
        <dbReference type="ARBA" id="ARBA00007613"/>
    </source>
</evidence>
<keyword evidence="2" id="KW-0812">Transmembrane</keyword>
<dbReference type="PROSITE" id="PS51257">
    <property type="entry name" value="PROKAR_LIPOPROTEIN"/>
    <property type="match status" value="1"/>
</dbReference>
<dbReference type="NCBIfam" id="TIGR01845">
    <property type="entry name" value="outer_NodT"/>
    <property type="match status" value="1"/>
</dbReference>
<dbReference type="STRING" id="871325.SAMN05444349_13239"/>
<evidence type="ECO:0000256" key="3">
    <source>
        <dbReference type="SAM" id="Coils"/>
    </source>
</evidence>
<reference evidence="4 5" key="1">
    <citation type="submission" date="2016-11" db="EMBL/GenBank/DDBJ databases">
        <authorList>
            <person name="Jaros S."/>
            <person name="Januszkiewicz K."/>
            <person name="Wedrychowicz H."/>
        </authorList>
    </citation>
    <scope>NUCLEOTIDE SEQUENCE [LARGE SCALE GENOMIC DNA]</scope>
    <source>
        <strain evidence="4 5">DSM 26883</strain>
    </source>
</reference>
<keyword evidence="2" id="KW-0472">Membrane</keyword>
<keyword evidence="2" id="KW-0564">Palmitate</keyword>
<name>A0A1M5E4I5_9BACE</name>
<dbReference type="PANTHER" id="PTHR30203">
    <property type="entry name" value="OUTER MEMBRANE CATION EFFLUX PROTEIN"/>
    <property type="match status" value="1"/>
</dbReference>
<dbReference type="Gene3D" id="1.20.1600.10">
    <property type="entry name" value="Outer membrane efflux proteins (OEP)"/>
    <property type="match status" value="1"/>
</dbReference>